<dbReference type="EMBL" id="LHPF02000003">
    <property type="protein sequence ID" value="PSC75208.1"/>
    <property type="molecule type" value="Genomic_DNA"/>
</dbReference>
<dbReference type="NCBIfam" id="TIGR00097">
    <property type="entry name" value="HMP-P_kinase"/>
    <property type="match status" value="1"/>
</dbReference>
<dbReference type="PANTHER" id="PTHR20858">
    <property type="entry name" value="PHOSPHOMETHYLPYRIMIDINE KINASE"/>
    <property type="match status" value="1"/>
</dbReference>
<dbReference type="Gene3D" id="3.20.20.70">
    <property type="entry name" value="Aldolase class I"/>
    <property type="match status" value="1"/>
</dbReference>
<comment type="catalytic activity">
    <reaction evidence="14">
        <text>2-[(2R,5Z)-2-carboxy-4-methylthiazol-5(2H)-ylidene]ethyl phosphate + 4-amino-2-methyl-5-(diphosphooxymethyl)pyrimidine + 2 H(+) = thiamine phosphate + CO2 + diphosphate</text>
        <dbReference type="Rhea" id="RHEA:47844"/>
        <dbReference type="ChEBI" id="CHEBI:15378"/>
        <dbReference type="ChEBI" id="CHEBI:16526"/>
        <dbReference type="ChEBI" id="CHEBI:33019"/>
        <dbReference type="ChEBI" id="CHEBI:37575"/>
        <dbReference type="ChEBI" id="CHEBI:57841"/>
        <dbReference type="ChEBI" id="CHEBI:62899"/>
        <dbReference type="EC" id="2.5.1.3"/>
    </reaction>
</comment>
<evidence type="ECO:0000256" key="2">
    <source>
        <dbReference type="ARBA" id="ARBA00005165"/>
    </source>
</evidence>
<dbReference type="PANTHER" id="PTHR20858:SF17">
    <property type="entry name" value="HYDROXYMETHYLPYRIMIDINE_PHOSPHOMETHYLPYRIMIDINE KINASE THI20-RELATED"/>
    <property type="match status" value="1"/>
</dbReference>
<keyword evidence="7" id="KW-0418">Kinase</keyword>
<evidence type="ECO:0000259" key="15">
    <source>
        <dbReference type="Pfam" id="PF02581"/>
    </source>
</evidence>
<dbReference type="HAMAP" id="MF_00097">
    <property type="entry name" value="TMP_synthase"/>
    <property type="match status" value="1"/>
</dbReference>
<dbReference type="CDD" id="cd19368">
    <property type="entry name" value="TenA_C_AtTH2-like"/>
    <property type="match status" value="1"/>
</dbReference>
<gene>
    <name evidence="18" type="ORF">C2E20_1812</name>
</gene>
<sequence>MAAPQGLPTGTGTAAALWRDREVQRRVLGALHHPFVRALGSGSLPREAFQSYIAEDSFFLRSFAEGYAAAIKRCSPQQGHLQAALKELLAGVEQELQLHDGYAAEWGVELSVHQQPNPATKAYVEWVHTVAANPKQGVAGIVSAMVPCLRLYAYLACQLAQAFPEEEHEYTEWVRSYSSPEYLRLPARAEAILDETAAGESKDNLLQHYRRAMELEVDFFSAQPYRPPRQGLSLLVVDFDDTCTATDSIGLLMQTAIEATVAQADGSSSQQALRAELQGQLQWLVQNYGARRSALLEEILPEPEEEAHDFDMAWLGDFIDRLSEFDREMNGVVIESGILSGIKKGMLARAGASISMQPGCLDLLRRAADAGVPTYVVSVNWSAEMVRAALAQEGLSVVMAEGDGQSASAAPPGSVVVYANELEYFGDTTTGNIRRRCECAGDKGRLLDDLLLDLAAAGEGGSGISVYIGDSMTDIPPLISADAGILVGRNDMVRQVAAVAGIDVRLLVAAPLDLTAQESHADEAPVLWEAGSWDDISAFLFNQQFKLAPRKTSSFKERAPLNTVAHGKVPRVLAIAGSDSGGGAGIQADLKACMAAGVFCTTAVTALTAQNTRGVESVHMAPTAFIRQQIAAVLGDIGADVAKTGMLPTPEVVEAVAEELQAQGLVKLVVDPVLVSTSGDALATNGVAEAIKTHLLPLATIVTPNIPEASKLLDGRPINGIEGMKAAAEELHRYGPQWVLIKGGHLAGQVTHPDDQEGDAGAGLLHSPGMVTDILFDGKNMIELSEPHISTGNNHGTGCTLASTIAAELAKGADVSTAVRRAKKYVWRMLERSMDLPLGQGPQKPMNHGFAIADWSADLATAAAGSAGGSAGAGAGVAATSYAAEAAREQRAAAATRRSRIPNRCDLRVYVVTDPVCNAAQARSNAEAVRMAIDGGATIVQLREKKIDGGAFLQQAAEVLEVCKARGVPLLINDRVDVALAVGADGVHVGQGDLPAVTVRRMIGADLILGVSVKTVEEALRAEADGADYLGAGAVFPTGTKESEVIGLQRLQAICAAVDIPVVAIGGVKVGNAAETVAAGCAGAAVVSGVFAVASPADACRELLGVVDAALAQRGIS</sequence>
<evidence type="ECO:0000256" key="5">
    <source>
        <dbReference type="ARBA" id="ARBA00022723"/>
    </source>
</evidence>
<dbReference type="Pfam" id="PF03070">
    <property type="entry name" value="TENA_THI-4"/>
    <property type="match status" value="1"/>
</dbReference>
<dbReference type="InterPro" id="IPR013785">
    <property type="entry name" value="Aldolase_TIM"/>
</dbReference>
<dbReference type="SUPFAM" id="SSF53613">
    <property type="entry name" value="Ribokinase-like"/>
    <property type="match status" value="1"/>
</dbReference>
<dbReference type="InterPro" id="IPR036412">
    <property type="entry name" value="HAD-like_sf"/>
</dbReference>
<dbReference type="InterPro" id="IPR013749">
    <property type="entry name" value="PM/HMP-P_kinase-1"/>
</dbReference>
<dbReference type="InterPro" id="IPR016084">
    <property type="entry name" value="Haem_Oase-like_multi-hlx"/>
</dbReference>
<dbReference type="GO" id="GO:0005829">
    <property type="term" value="C:cytosol"/>
    <property type="evidence" value="ECO:0007669"/>
    <property type="project" value="TreeGrafter"/>
</dbReference>
<evidence type="ECO:0000256" key="4">
    <source>
        <dbReference type="ARBA" id="ARBA00022679"/>
    </source>
</evidence>
<dbReference type="Proteomes" id="UP000239649">
    <property type="component" value="Unassembled WGS sequence"/>
</dbReference>
<reference evidence="18 19" key="1">
    <citation type="journal article" date="2018" name="Plant J.">
        <title>Genome sequences of Chlorella sorokiniana UTEX 1602 and Micractinium conductrix SAG 241.80: implications to maltose excretion by a green alga.</title>
        <authorList>
            <person name="Arriola M.B."/>
            <person name="Velmurugan N."/>
            <person name="Zhang Y."/>
            <person name="Plunkett M.H."/>
            <person name="Hondzo H."/>
            <person name="Barney B.M."/>
        </authorList>
    </citation>
    <scope>NUCLEOTIDE SEQUENCE [LARGE SCALE GENOMIC DNA]</scope>
    <source>
        <strain evidence="18 19">SAG 241.80</strain>
    </source>
</reference>
<evidence type="ECO:0000256" key="9">
    <source>
        <dbReference type="ARBA" id="ARBA00022842"/>
    </source>
</evidence>
<dbReference type="GO" id="GO:0009229">
    <property type="term" value="P:thiamine diphosphate biosynthetic process"/>
    <property type="evidence" value="ECO:0007669"/>
    <property type="project" value="UniProtKB-UniPathway"/>
</dbReference>
<evidence type="ECO:0000313" key="19">
    <source>
        <dbReference type="Proteomes" id="UP000239649"/>
    </source>
</evidence>
<keyword evidence="4" id="KW-0808">Transferase</keyword>
<comment type="caution">
    <text evidence="18">The sequence shown here is derived from an EMBL/GenBank/DDBJ whole genome shotgun (WGS) entry which is preliminary data.</text>
</comment>
<keyword evidence="9" id="KW-0460">Magnesium</keyword>
<accession>A0A2P6VM90</accession>
<dbReference type="InterPro" id="IPR034291">
    <property type="entry name" value="TMP_synthase"/>
</dbReference>
<evidence type="ECO:0000256" key="3">
    <source>
        <dbReference type="ARBA" id="ARBA00012830"/>
    </source>
</evidence>
<dbReference type="Pfam" id="PF08543">
    <property type="entry name" value="Phos_pyr_kin"/>
    <property type="match status" value="1"/>
</dbReference>
<dbReference type="Pfam" id="PF02581">
    <property type="entry name" value="TMP-TENI"/>
    <property type="match status" value="1"/>
</dbReference>
<dbReference type="SUPFAM" id="SSF48613">
    <property type="entry name" value="Heme oxygenase-like"/>
    <property type="match status" value="1"/>
</dbReference>
<dbReference type="Gene3D" id="3.40.1190.20">
    <property type="match status" value="1"/>
</dbReference>
<dbReference type="UniPathway" id="UPA00060">
    <property type="reaction ID" value="UER00141"/>
</dbReference>
<dbReference type="GO" id="GO:0008902">
    <property type="term" value="F:hydroxymethylpyrimidine kinase activity"/>
    <property type="evidence" value="ECO:0007669"/>
    <property type="project" value="TreeGrafter"/>
</dbReference>
<comment type="cofactor">
    <cofactor evidence="1">
        <name>Mg(2+)</name>
        <dbReference type="ChEBI" id="CHEBI:18420"/>
    </cofactor>
</comment>
<feature type="domain" description="Thiamine phosphate synthase/TenI" evidence="15">
    <location>
        <begin position="909"/>
        <end position="1090"/>
    </location>
</feature>
<dbReference type="OrthoDB" id="10028886at2759"/>
<dbReference type="CDD" id="cd00564">
    <property type="entry name" value="TMP_TenI"/>
    <property type="match status" value="1"/>
</dbReference>
<dbReference type="InterPro" id="IPR023214">
    <property type="entry name" value="HAD_sf"/>
</dbReference>
<evidence type="ECO:0000256" key="1">
    <source>
        <dbReference type="ARBA" id="ARBA00001946"/>
    </source>
</evidence>
<keyword evidence="6" id="KW-0547">Nucleotide-binding</keyword>
<evidence type="ECO:0000313" key="18">
    <source>
        <dbReference type="EMBL" id="PSC75208.1"/>
    </source>
</evidence>
<name>A0A2P6VM90_9CHLO</name>
<dbReference type="EC" id="2.5.1.3" evidence="3"/>
<dbReference type="NCBIfam" id="TIGR00693">
    <property type="entry name" value="thiE"/>
    <property type="match status" value="1"/>
</dbReference>
<dbReference type="SUPFAM" id="SSF56784">
    <property type="entry name" value="HAD-like"/>
    <property type="match status" value="1"/>
</dbReference>
<dbReference type="GO" id="GO:0046872">
    <property type="term" value="F:metal ion binding"/>
    <property type="evidence" value="ECO:0007669"/>
    <property type="project" value="UniProtKB-KW"/>
</dbReference>
<dbReference type="STRING" id="554055.A0A2P6VM90"/>
<keyword evidence="10" id="KW-0784">Thiamine biosynthesis</keyword>
<dbReference type="InterPro" id="IPR029056">
    <property type="entry name" value="Ribokinase-like"/>
</dbReference>
<feature type="domain" description="Thiaminase-2/PQQC" evidence="16">
    <location>
        <begin position="29"/>
        <end position="221"/>
    </location>
</feature>
<keyword evidence="5" id="KW-0479">Metal-binding</keyword>
<evidence type="ECO:0000256" key="6">
    <source>
        <dbReference type="ARBA" id="ARBA00022741"/>
    </source>
</evidence>
<dbReference type="GO" id="GO:0009228">
    <property type="term" value="P:thiamine biosynthetic process"/>
    <property type="evidence" value="ECO:0007669"/>
    <property type="project" value="UniProtKB-KW"/>
</dbReference>
<evidence type="ECO:0000256" key="14">
    <source>
        <dbReference type="ARBA" id="ARBA00047883"/>
    </source>
</evidence>
<evidence type="ECO:0000256" key="10">
    <source>
        <dbReference type="ARBA" id="ARBA00022977"/>
    </source>
</evidence>
<dbReference type="Gene3D" id="3.40.50.1000">
    <property type="entry name" value="HAD superfamily/HAD-like"/>
    <property type="match status" value="1"/>
</dbReference>
<dbReference type="CDD" id="cd01169">
    <property type="entry name" value="HMPP_kinase"/>
    <property type="match status" value="1"/>
</dbReference>
<keyword evidence="8" id="KW-0067">ATP-binding</keyword>
<comment type="pathway">
    <text evidence="2">Cofactor biosynthesis; thiamine diphosphate biosynthesis; thiamine phosphate from 4-amino-2-methyl-5-diphosphomethylpyrimidine and 4-methyl-5-(2-phosphoethyl)-thiazole: step 1/1.</text>
</comment>
<dbReference type="InterPro" id="IPR004305">
    <property type="entry name" value="Thiaminase-2/PQQC"/>
</dbReference>
<dbReference type="AlphaFoldDB" id="A0A2P6VM90"/>
<dbReference type="Gene3D" id="1.20.910.10">
    <property type="entry name" value="Heme oxygenase-like"/>
    <property type="match status" value="1"/>
</dbReference>
<dbReference type="SUPFAM" id="SSF51391">
    <property type="entry name" value="Thiamin phosphate synthase"/>
    <property type="match status" value="1"/>
</dbReference>
<dbReference type="GO" id="GO:0004789">
    <property type="term" value="F:thiamine-phosphate diphosphorylase activity"/>
    <property type="evidence" value="ECO:0007669"/>
    <property type="project" value="UniProtKB-EC"/>
</dbReference>
<evidence type="ECO:0000259" key="16">
    <source>
        <dbReference type="Pfam" id="PF03070"/>
    </source>
</evidence>
<dbReference type="InterPro" id="IPR022998">
    <property type="entry name" value="ThiamineP_synth_TenI"/>
</dbReference>
<keyword evidence="11" id="KW-0511">Multifunctional enzyme</keyword>
<evidence type="ECO:0000256" key="7">
    <source>
        <dbReference type="ARBA" id="ARBA00022777"/>
    </source>
</evidence>
<feature type="domain" description="Pyridoxamine kinase/Phosphomethylpyrimidine kinase" evidence="17">
    <location>
        <begin position="579"/>
        <end position="842"/>
    </location>
</feature>
<evidence type="ECO:0000256" key="11">
    <source>
        <dbReference type="ARBA" id="ARBA00023268"/>
    </source>
</evidence>
<protein>
    <recommendedName>
        <fullName evidence="3">thiamine phosphate synthase</fullName>
        <ecNumber evidence="3">2.5.1.3</ecNumber>
    </recommendedName>
</protein>
<comment type="catalytic activity">
    <reaction evidence="13">
        <text>2-(2-carboxy-4-methylthiazol-5-yl)ethyl phosphate + 4-amino-2-methyl-5-(diphosphooxymethyl)pyrimidine + 2 H(+) = thiamine phosphate + CO2 + diphosphate</text>
        <dbReference type="Rhea" id="RHEA:47848"/>
        <dbReference type="ChEBI" id="CHEBI:15378"/>
        <dbReference type="ChEBI" id="CHEBI:16526"/>
        <dbReference type="ChEBI" id="CHEBI:33019"/>
        <dbReference type="ChEBI" id="CHEBI:37575"/>
        <dbReference type="ChEBI" id="CHEBI:57841"/>
        <dbReference type="ChEBI" id="CHEBI:62890"/>
        <dbReference type="EC" id="2.5.1.3"/>
    </reaction>
</comment>
<proteinExistence type="inferred from homology"/>
<evidence type="ECO:0000256" key="12">
    <source>
        <dbReference type="ARBA" id="ARBA00047334"/>
    </source>
</evidence>
<keyword evidence="19" id="KW-1185">Reference proteome</keyword>
<organism evidence="18 19">
    <name type="scientific">Micractinium conductrix</name>
    <dbReference type="NCBI Taxonomy" id="554055"/>
    <lineage>
        <taxon>Eukaryota</taxon>
        <taxon>Viridiplantae</taxon>
        <taxon>Chlorophyta</taxon>
        <taxon>core chlorophytes</taxon>
        <taxon>Trebouxiophyceae</taxon>
        <taxon>Chlorellales</taxon>
        <taxon>Chlorellaceae</taxon>
        <taxon>Chlorella clade</taxon>
        <taxon>Micractinium</taxon>
    </lineage>
</organism>
<evidence type="ECO:0000259" key="17">
    <source>
        <dbReference type="Pfam" id="PF08543"/>
    </source>
</evidence>
<dbReference type="InterPro" id="IPR036206">
    <property type="entry name" value="ThiamineP_synth_sf"/>
</dbReference>
<dbReference type="InterPro" id="IPR004399">
    <property type="entry name" value="HMP/HMP-P_kinase_dom"/>
</dbReference>
<evidence type="ECO:0000256" key="13">
    <source>
        <dbReference type="ARBA" id="ARBA00047851"/>
    </source>
</evidence>
<dbReference type="FunFam" id="3.20.20.70:FF:000096">
    <property type="entry name" value="Thiamine-phosphate synthase"/>
    <property type="match status" value="1"/>
</dbReference>
<evidence type="ECO:0000256" key="8">
    <source>
        <dbReference type="ARBA" id="ARBA00022840"/>
    </source>
</evidence>
<comment type="catalytic activity">
    <reaction evidence="12">
        <text>4-methyl-5-(2-phosphooxyethyl)-thiazole + 4-amino-2-methyl-5-(diphosphooxymethyl)pyrimidine + H(+) = thiamine phosphate + diphosphate</text>
        <dbReference type="Rhea" id="RHEA:22328"/>
        <dbReference type="ChEBI" id="CHEBI:15378"/>
        <dbReference type="ChEBI" id="CHEBI:33019"/>
        <dbReference type="ChEBI" id="CHEBI:37575"/>
        <dbReference type="ChEBI" id="CHEBI:57841"/>
        <dbReference type="ChEBI" id="CHEBI:58296"/>
        <dbReference type="EC" id="2.5.1.3"/>
    </reaction>
</comment>
<dbReference type="GO" id="GO:0008972">
    <property type="term" value="F:phosphomethylpyrimidine kinase activity"/>
    <property type="evidence" value="ECO:0007669"/>
    <property type="project" value="InterPro"/>
</dbReference>
<dbReference type="GO" id="GO:0005524">
    <property type="term" value="F:ATP binding"/>
    <property type="evidence" value="ECO:0007669"/>
    <property type="project" value="UniProtKB-KW"/>
</dbReference>